<sequence length="2372" mass="258076">MKRHFLHKIGGLIIAVVFVVNLGLIVPRAAHAQMVVTDPSLLTRSVLQEVAANAKQAIKSALIGSISTMLINLVTQIANSAARDAAIWVASGGNADEPLFEVRAPKDYLQDMAMNVVAELYNKIDFENIDNGFLSTFNVYVPSDPELLQALRFGLRATVQSPIISSEYSSAKDNWEGYLAALQSSDVPAEEKTNAVLSVLSQGFDPRVNEISSGAQIQYSAVTQAQAESQVMLEDLLKNNGFTPVVDYITDNIETPASLVQSELRSKLESSGEISTKIALQTLGSTDTLLAVGTSVASVFSNTLLSEFLQNIQSGLFKDIAFDDANFDPFNEDSISTYSRSRIIDKYSSLSAFRPLQVTDYNLLSELSSCASTFRGSSRSLFSCAIDSSFASAVARANTGSPMTIQEAIDEGYIDGDWPLIPSSDGARNQDSKCYTYGFCHSNIVKLRKARIISIGWELAAESDSNSETNPVTLSEVIIGFNNCNRDNEIDDSHPWCHLIDPNWVFKFPETQCRTLAYGQLLSAANTDQRAEECVDIQSCITEDEDGNCTGGYGYCVREKNVWKFRGDECPEQYASCMAFVNANPHSTEEYSEVDYLTNTLDYGDCDESNLDCLWYSTVKEEGSDATFDWPSIPVVEVADEAAGAYKERIYFNGQVEECDEADGGCQQVIARDSDLSLNILANPSFETDADSSESPDSWLSINAEYDTENDEGRSGSAAINSGSSGVFYQYATLQQNRFYTLSAYAKQGSAAATATVAIFFGDADGNDLDVSAVSYTSGTCTQTGNSFQITTNPSNTDYERFDCTFTTPTLADSAEQIYAIIDIYGGDVWVDDVQLEQAEESSTFHYAYNNSSLSYEYYKIAPSYLGCTGGDDDPAECDDYAPMCSAQDAGCSLYTPVNGNPSVSAVVTELDQCPSVCTGYDTFRQEDTLYEPDGSFPIYFIPSTADECSEEAVGCDEFTNLTTEEKEYFTYLRACLTEDQADANTNNDNAAIFYTWEGSDEEGYQLKTWNLLESDVSGISYSPYFYAYSSISEEDIDASVAPCTNWYSTEDGIACDDDSTGSGVLDSDSEDCDQHSDILDNPDCREFYDTDGNIHYREWSKTVAVNNACVSYRKTDIVGKDSTAQNETCTNSGGYFDSANGFCRYYGYSEESTTCDSSESGCRKYTGGRSANSRVALRDTFEYGSLDNWDTSSATDVELSNESIATDGHSLKSDGKSVWTFLYEEVCSDSSGCASGTGTLGGKCTVTDGNSYCGTLESELFTNKTYTLSFWAKGDTDISVGFDINANNSSPSIEVDFGDVGLEADWQEYSLGPLDMNANDYPNFGEGTVLVFTPDSSSETFYIDNVVLREGEDDITVIKESWNTPAICDRNLEGETDDQYHLGCQEYTDQDGKTAYLKSFSSLCDEDKVGCDAFYKTNQSQSAFVSVYNATCYNIDSTGGSTWSTPDTATSTTTCYLLTSSDGATFDETSDALCTIISGENNCQFDMDSWSLPENVIESGSDFSQKTLYHIDYGPDATVVAADQDLYMIASSSYECTSAGAGCEELGRPTFSDDHSAIASWESVWLLNSPDDYADILCAHDELFCKAWDSNNEGTWYFKDPGGHVCEYKTDITIGSQTYDGWFQDGTSEFCYGTGYCAENEDVYCSTDADCAIEGAGTECVVNTGSYLVGGDLSGIWRNGDEDYTGWVGTCSGEYDGCTEYQDPLDFDDNEFYQTADGEQYFFLDNENLDENTLLSSQRCDGQVSQKEGCALFNDAGDTSLDYNASTTYITSVHADLFRGDEPFALVDPIDCSDEDAGKFTVNGEEVDLCARRCVYRNYDLDSSFDIFSITEDDFDQWASYGGSCYTDSDCPKYESDTGDLVSADCTEEVKWATGTGYNTVSDTPRLENDTNTILKVSRDRECSEWLACSSSYTIWDEGSGQYKTICDGVDLCTEYSAQGHPSFCSGWDAQDPAVVLDSEKYVSRDVTWYGEEYSGYSVPNIFPVQHLSQINTAPPAGFCNMENTDSSYHGVACESSLDCGGGTCVTEQSEEYSLGYIAGECDGAYATDCTIGYCDDNGAACASDENCDAGGDCVTGVCYEFTEDSCSSDDDCDSSEECLAGVCVSNNGYCDEGDVALEYTCDSGETCVPSEAVKDGSCFGGSCFLALDGNQFGDESSEGAVCRAQPEINSPFPVDIVKEWQYLKFGTEGDATESGKDAETKTTEDDLRLFSEGGSDENYIITTDDVIVGTDNVFGGTLPYSTVSGFGQASVCAPGETCECSYKKIANVGGTEQYIAYSSDVGDIGGICSADSPVAGAICGDDDDCRYYSETTETYTGTCEPINKVDKIIGLEGYCLERDTGLNINGDQYTGACLTWFPVDQIAGATDLYA</sequence>
<proteinExistence type="predicted"/>
<dbReference type="EMBL" id="PFSI01000013">
    <property type="protein sequence ID" value="PJC24871.1"/>
    <property type="molecule type" value="Genomic_DNA"/>
</dbReference>
<gene>
    <name evidence="1" type="ORF">CO057_00580</name>
</gene>
<evidence type="ECO:0000313" key="2">
    <source>
        <dbReference type="Proteomes" id="UP000230251"/>
    </source>
</evidence>
<organism evidence="1 2">
    <name type="scientific">Candidatus Uhrbacteria bacterium CG_4_9_14_0_2_um_filter_41_50</name>
    <dbReference type="NCBI Taxonomy" id="1975031"/>
    <lineage>
        <taxon>Bacteria</taxon>
        <taxon>Candidatus Uhriibacteriota</taxon>
    </lineage>
</organism>
<protein>
    <recommendedName>
        <fullName evidence="3">CBM-cenC domain-containing protein</fullName>
    </recommendedName>
</protein>
<name>A0A2M8EQA5_9BACT</name>
<dbReference type="Proteomes" id="UP000230251">
    <property type="component" value="Unassembled WGS sequence"/>
</dbReference>
<evidence type="ECO:0000313" key="1">
    <source>
        <dbReference type="EMBL" id="PJC24871.1"/>
    </source>
</evidence>
<accession>A0A2M8EQA5</accession>
<dbReference type="Gene3D" id="2.60.120.260">
    <property type="entry name" value="Galactose-binding domain-like"/>
    <property type="match status" value="2"/>
</dbReference>
<feature type="non-terminal residue" evidence="1">
    <location>
        <position position="2372"/>
    </location>
</feature>
<dbReference type="SUPFAM" id="SSF49785">
    <property type="entry name" value="Galactose-binding domain-like"/>
    <property type="match status" value="1"/>
</dbReference>
<evidence type="ECO:0008006" key="3">
    <source>
        <dbReference type="Google" id="ProtNLM"/>
    </source>
</evidence>
<comment type="caution">
    <text evidence="1">The sequence shown here is derived from an EMBL/GenBank/DDBJ whole genome shotgun (WGS) entry which is preliminary data.</text>
</comment>
<reference evidence="2" key="1">
    <citation type="submission" date="2017-09" db="EMBL/GenBank/DDBJ databases">
        <title>Depth-based differentiation of microbial function through sediment-hosted aquifers and enrichment of novel symbionts in the deep terrestrial subsurface.</title>
        <authorList>
            <person name="Probst A.J."/>
            <person name="Ladd B."/>
            <person name="Jarett J.K."/>
            <person name="Geller-Mcgrath D.E."/>
            <person name="Sieber C.M.K."/>
            <person name="Emerson J.B."/>
            <person name="Anantharaman K."/>
            <person name="Thomas B.C."/>
            <person name="Malmstrom R."/>
            <person name="Stieglmeier M."/>
            <person name="Klingl A."/>
            <person name="Woyke T."/>
            <person name="Ryan C.M."/>
            <person name="Banfield J.F."/>
        </authorList>
    </citation>
    <scope>NUCLEOTIDE SEQUENCE [LARGE SCALE GENOMIC DNA]</scope>
</reference>
<dbReference type="InterPro" id="IPR008979">
    <property type="entry name" value="Galactose-bd-like_sf"/>
</dbReference>